<evidence type="ECO:0000313" key="2">
    <source>
        <dbReference type="EMBL" id="KAL0429158.1"/>
    </source>
</evidence>
<protein>
    <submittedName>
        <fullName evidence="2">Disease resistance protein</fullName>
    </submittedName>
</protein>
<dbReference type="EMBL" id="JACGWJ010000003">
    <property type="protein sequence ID" value="KAL0429158.1"/>
    <property type="molecule type" value="Genomic_DNA"/>
</dbReference>
<dbReference type="Gene3D" id="3.40.50.300">
    <property type="entry name" value="P-loop containing nucleotide triphosphate hydrolases"/>
    <property type="match status" value="1"/>
</dbReference>
<dbReference type="Pfam" id="PF00931">
    <property type="entry name" value="NB-ARC"/>
    <property type="match status" value="1"/>
</dbReference>
<gene>
    <name evidence="2" type="ORF">Sradi_0541800</name>
</gene>
<reference evidence="2" key="2">
    <citation type="journal article" date="2024" name="Plant">
        <title>Genomic evolution and insights into agronomic trait innovations of Sesamum species.</title>
        <authorList>
            <person name="Miao H."/>
            <person name="Wang L."/>
            <person name="Qu L."/>
            <person name="Liu H."/>
            <person name="Sun Y."/>
            <person name="Le M."/>
            <person name="Wang Q."/>
            <person name="Wei S."/>
            <person name="Zheng Y."/>
            <person name="Lin W."/>
            <person name="Duan Y."/>
            <person name="Cao H."/>
            <person name="Xiong S."/>
            <person name="Wang X."/>
            <person name="Wei L."/>
            <person name="Li C."/>
            <person name="Ma Q."/>
            <person name="Ju M."/>
            <person name="Zhao R."/>
            <person name="Li G."/>
            <person name="Mu C."/>
            <person name="Tian Q."/>
            <person name="Mei H."/>
            <person name="Zhang T."/>
            <person name="Gao T."/>
            <person name="Zhang H."/>
        </authorList>
    </citation>
    <scope>NUCLEOTIDE SEQUENCE</scope>
    <source>
        <strain evidence="2">G02</strain>
    </source>
</reference>
<dbReference type="InterPro" id="IPR002182">
    <property type="entry name" value="NB-ARC"/>
</dbReference>
<dbReference type="InterPro" id="IPR027417">
    <property type="entry name" value="P-loop_NTPase"/>
</dbReference>
<comment type="caution">
    <text evidence="2">The sequence shown here is derived from an EMBL/GenBank/DDBJ whole genome shotgun (WGS) entry which is preliminary data.</text>
</comment>
<dbReference type="AlphaFoldDB" id="A0AAW2VIS5"/>
<feature type="domain" description="NB-ARC" evidence="1">
    <location>
        <begin position="5"/>
        <end position="74"/>
    </location>
</feature>
<evidence type="ECO:0000259" key="1">
    <source>
        <dbReference type="Pfam" id="PF00931"/>
    </source>
</evidence>
<dbReference type="SUPFAM" id="SSF52540">
    <property type="entry name" value="P-loop containing nucleoside triphosphate hydrolases"/>
    <property type="match status" value="1"/>
</dbReference>
<accession>A0AAW2VIS5</accession>
<dbReference type="GO" id="GO:0043531">
    <property type="term" value="F:ADP binding"/>
    <property type="evidence" value="ECO:0007669"/>
    <property type="project" value="InterPro"/>
</dbReference>
<organism evidence="2">
    <name type="scientific">Sesamum radiatum</name>
    <name type="common">Black benniseed</name>
    <dbReference type="NCBI Taxonomy" id="300843"/>
    <lineage>
        <taxon>Eukaryota</taxon>
        <taxon>Viridiplantae</taxon>
        <taxon>Streptophyta</taxon>
        <taxon>Embryophyta</taxon>
        <taxon>Tracheophyta</taxon>
        <taxon>Spermatophyta</taxon>
        <taxon>Magnoliopsida</taxon>
        <taxon>eudicotyledons</taxon>
        <taxon>Gunneridae</taxon>
        <taxon>Pentapetalae</taxon>
        <taxon>asterids</taxon>
        <taxon>lamiids</taxon>
        <taxon>Lamiales</taxon>
        <taxon>Pedaliaceae</taxon>
        <taxon>Sesamum</taxon>
    </lineage>
</organism>
<sequence length="89" mass="10300">METRASKLHARLMMEKSFLLILDDVWDPIDLDLVGIPAPHVHKGGKLILTTRFSNVCLQMTKVTLKIEVLNEEKHAAEVQVARRWRAYY</sequence>
<proteinExistence type="predicted"/>
<name>A0AAW2VIS5_SESRA</name>
<reference evidence="2" key="1">
    <citation type="submission" date="2020-06" db="EMBL/GenBank/DDBJ databases">
        <authorList>
            <person name="Li T."/>
            <person name="Hu X."/>
            <person name="Zhang T."/>
            <person name="Song X."/>
            <person name="Zhang H."/>
            <person name="Dai N."/>
            <person name="Sheng W."/>
            <person name="Hou X."/>
            <person name="Wei L."/>
        </authorList>
    </citation>
    <scope>NUCLEOTIDE SEQUENCE</scope>
    <source>
        <strain evidence="2">G02</strain>
        <tissue evidence="2">Leaf</tissue>
    </source>
</reference>